<keyword evidence="3" id="KW-1185">Reference proteome</keyword>
<name>A0A4Y7TU50_COPMI</name>
<dbReference type="EMBL" id="QPFP01000004">
    <property type="protein sequence ID" value="TEB37696.1"/>
    <property type="molecule type" value="Genomic_DNA"/>
</dbReference>
<evidence type="ECO:0000313" key="2">
    <source>
        <dbReference type="EMBL" id="TEB37696.1"/>
    </source>
</evidence>
<comment type="caution">
    <text evidence="2">The sequence shown here is derived from an EMBL/GenBank/DDBJ whole genome shotgun (WGS) entry which is preliminary data.</text>
</comment>
<protein>
    <submittedName>
        <fullName evidence="2">Uncharacterized protein</fullName>
    </submittedName>
</protein>
<dbReference type="Proteomes" id="UP000298030">
    <property type="component" value="Unassembled WGS sequence"/>
</dbReference>
<sequence>MSLYGWPRDAATGSQAPHRAQATAFRAPSSEPPSGALGRCQDGLLAQGDAAGAQDDLLKLTSLDANSSTPWPSFSSMILGWGLARRYVELHVLVEVWGWALGRQATVDP</sequence>
<feature type="region of interest" description="Disordered" evidence="1">
    <location>
        <begin position="1"/>
        <end position="41"/>
    </location>
</feature>
<accession>A0A4Y7TU50</accession>
<proteinExistence type="predicted"/>
<organism evidence="2 3">
    <name type="scientific">Coprinellus micaceus</name>
    <name type="common">Glistening ink-cap mushroom</name>
    <name type="synonym">Coprinus micaceus</name>
    <dbReference type="NCBI Taxonomy" id="71717"/>
    <lineage>
        <taxon>Eukaryota</taxon>
        <taxon>Fungi</taxon>
        <taxon>Dikarya</taxon>
        <taxon>Basidiomycota</taxon>
        <taxon>Agaricomycotina</taxon>
        <taxon>Agaricomycetes</taxon>
        <taxon>Agaricomycetidae</taxon>
        <taxon>Agaricales</taxon>
        <taxon>Agaricineae</taxon>
        <taxon>Psathyrellaceae</taxon>
        <taxon>Coprinellus</taxon>
    </lineage>
</organism>
<evidence type="ECO:0000256" key="1">
    <source>
        <dbReference type="SAM" id="MobiDB-lite"/>
    </source>
</evidence>
<gene>
    <name evidence="2" type="ORF">FA13DRAFT_1705813</name>
</gene>
<dbReference type="AlphaFoldDB" id="A0A4Y7TU50"/>
<evidence type="ECO:0000313" key="3">
    <source>
        <dbReference type="Proteomes" id="UP000298030"/>
    </source>
</evidence>
<reference evidence="2 3" key="1">
    <citation type="journal article" date="2019" name="Nat. Ecol. Evol.">
        <title>Megaphylogeny resolves global patterns of mushroom evolution.</title>
        <authorList>
            <person name="Varga T."/>
            <person name="Krizsan K."/>
            <person name="Foldi C."/>
            <person name="Dima B."/>
            <person name="Sanchez-Garcia M."/>
            <person name="Sanchez-Ramirez S."/>
            <person name="Szollosi G.J."/>
            <person name="Szarkandi J.G."/>
            <person name="Papp V."/>
            <person name="Albert L."/>
            <person name="Andreopoulos W."/>
            <person name="Angelini C."/>
            <person name="Antonin V."/>
            <person name="Barry K.W."/>
            <person name="Bougher N.L."/>
            <person name="Buchanan P."/>
            <person name="Buyck B."/>
            <person name="Bense V."/>
            <person name="Catcheside P."/>
            <person name="Chovatia M."/>
            <person name="Cooper J."/>
            <person name="Damon W."/>
            <person name="Desjardin D."/>
            <person name="Finy P."/>
            <person name="Geml J."/>
            <person name="Haridas S."/>
            <person name="Hughes K."/>
            <person name="Justo A."/>
            <person name="Karasinski D."/>
            <person name="Kautmanova I."/>
            <person name="Kiss B."/>
            <person name="Kocsube S."/>
            <person name="Kotiranta H."/>
            <person name="LaButti K.M."/>
            <person name="Lechner B.E."/>
            <person name="Liimatainen K."/>
            <person name="Lipzen A."/>
            <person name="Lukacs Z."/>
            <person name="Mihaltcheva S."/>
            <person name="Morgado L.N."/>
            <person name="Niskanen T."/>
            <person name="Noordeloos M.E."/>
            <person name="Ohm R.A."/>
            <person name="Ortiz-Santana B."/>
            <person name="Ovrebo C."/>
            <person name="Racz N."/>
            <person name="Riley R."/>
            <person name="Savchenko A."/>
            <person name="Shiryaev A."/>
            <person name="Soop K."/>
            <person name="Spirin V."/>
            <person name="Szebenyi C."/>
            <person name="Tomsovsky M."/>
            <person name="Tulloss R.E."/>
            <person name="Uehling J."/>
            <person name="Grigoriev I.V."/>
            <person name="Vagvolgyi C."/>
            <person name="Papp T."/>
            <person name="Martin F.M."/>
            <person name="Miettinen O."/>
            <person name="Hibbett D.S."/>
            <person name="Nagy L.G."/>
        </authorList>
    </citation>
    <scope>NUCLEOTIDE SEQUENCE [LARGE SCALE GENOMIC DNA]</scope>
    <source>
        <strain evidence="2 3">FP101781</strain>
    </source>
</reference>